<reference evidence="3" key="1">
    <citation type="submission" date="2013-08" db="EMBL/GenBank/DDBJ databases">
        <authorList>
            <person name="Mendez C."/>
            <person name="Richter M."/>
            <person name="Ferrer M."/>
            <person name="Sanchez J."/>
        </authorList>
    </citation>
    <scope>NUCLEOTIDE SEQUENCE</scope>
</reference>
<feature type="transmembrane region" description="Helical" evidence="2">
    <location>
        <begin position="38"/>
        <end position="59"/>
    </location>
</feature>
<keyword evidence="2" id="KW-1133">Transmembrane helix</keyword>
<organism evidence="3">
    <name type="scientific">mine drainage metagenome</name>
    <dbReference type="NCBI Taxonomy" id="410659"/>
    <lineage>
        <taxon>unclassified sequences</taxon>
        <taxon>metagenomes</taxon>
        <taxon>ecological metagenomes</taxon>
    </lineage>
</organism>
<dbReference type="EMBL" id="AUZY01000738">
    <property type="protein sequence ID" value="EQD77547.1"/>
    <property type="molecule type" value="Genomic_DNA"/>
</dbReference>
<dbReference type="GO" id="GO:0004252">
    <property type="term" value="F:serine-type endopeptidase activity"/>
    <property type="evidence" value="ECO:0007669"/>
    <property type="project" value="InterPro"/>
</dbReference>
<gene>
    <name evidence="3" type="ORF">B1B_01004</name>
</gene>
<proteinExistence type="predicted"/>
<keyword evidence="2" id="KW-0812">Transmembrane</keyword>
<accession>T1C691</accession>
<evidence type="ECO:0000256" key="2">
    <source>
        <dbReference type="SAM" id="Phobius"/>
    </source>
</evidence>
<dbReference type="GO" id="GO:0006465">
    <property type="term" value="P:signal peptide processing"/>
    <property type="evidence" value="ECO:0007669"/>
    <property type="project" value="InterPro"/>
</dbReference>
<evidence type="ECO:0000313" key="3">
    <source>
        <dbReference type="EMBL" id="EQD77547.1"/>
    </source>
</evidence>
<name>T1C691_9ZZZZ</name>
<feature type="transmembrane region" description="Helical" evidence="2">
    <location>
        <begin position="280"/>
        <end position="301"/>
    </location>
</feature>
<evidence type="ECO:0000256" key="1">
    <source>
        <dbReference type="SAM" id="MobiDB-lite"/>
    </source>
</evidence>
<dbReference type="InterPro" id="IPR019533">
    <property type="entry name" value="Peptidase_S26"/>
</dbReference>
<comment type="caution">
    <text evidence="3">The sequence shown here is derived from an EMBL/GenBank/DDBJ whole genome shotgun (WGS) entry which is preliminary data.</text>
</comment>
<dbReference type="CDD" id="cd06530">
    <property type="entry name" value="S26_SPase_I"/>
    <property type="match status" value="1"/>
</dbReference>
<protein>
    <submittedName>
        <fullName evidence="3">Signal peptidase I</fullName>
    </submittedName>
</protein>
<dbReference type="AlphaFoldDB" id="T1C691"/>
<keyword evidence="2" id="KW-0472">Membrane</keyword>
<feature type="region of interest" description="Disordered" evidence="1">
    <location>
        <begin position="1"/>
        <end position="27"/>
    </location>
</feature>
<feature type="region of interest" description="Disordered" evidence="1">
    <location>
        <begin position="307"/>
        <end position="330"/>
    </location>
</feature>
<reference evidence="3" key="2">
    <citation type="journal article" date="2014" name="ISME J.">
        <title>Microbial stratification in low pH oxic and suboxic macroscopic growths along an acid mine drainage.</title>
        <authorList>
            <person name="Mendez-Garcia C."/>
            <person name="Mesa V."/>
            <person name="Sprenger R.R."/>
            <person name="Richter M."/>
            <person name="Diez M.S."/>
            <person name="Solano J."/>
            <person name="Bargiela R."/>
            <person name="Golyshina O.V."/>
            <person name="Manteca A."/>
            <person name="Ramos J.L."/>
            <person name="Gallego J.R."/>
            <person name="Llorente I."/>
            <person name="Martins Dos Santos V.A."/>
            <person name="Jensen O.N."/>
            <person name="Pelaez A.I."/>
            <person name="Sanchez J."/>
            <person name="Ferrer M."/>
        </authorList>
    </citation>
    <scope>NUCLEOTIDE SEQUENCE</scope>
</reference>
<sequence>MDPEERETTGEGSPEEETAEASRPARGRARREKWYRSGWFEPVLALLIIAALLLGAYGYTQNWPPLVVVESGSMQHGTQDIPGLINAGDIVLVQKVPVPSGINTYVQGEENGYTSYGEYGNVILYYPNGNMQATPVVHRALLWLNYLPSQGTYSAPSLANLACGTGGQYLLEQGPLAPSCLNPNNPNAPITGTIELLGVGWESETVTIDLGNLAQNAPRSGFITLGDNNGATYDQSGGCIISCLVQSTWVWGVARGMIPWFGAIKLLAEGYGNRVPSMSWVYMGLVMLAVAAVVTVGPWLYRRRREGVREPPGAEDPGDPGQTPDPEGYR</sequence>